<keyword evidence="1" id="KW-1133">Transmembrane helix</keyword>
<protein>
    <submittedName>
        <fullName evidence="2">Uncharacterized protein</fullName>
    </submittedName>
</protein>
<dbReference type="EMBL" id="KN818358">
    <property type="protein sequence ID" value="KIL57775.1"/>
    <property type="molecule type" value="Genomic_DNA"/>
</dbReference>
<accession>A0A0C2S4Y4</accession>
<evidence type="ECO:0000313" key="2">
    <source>
        <dbReference type="EMBL" id="KIL57775.1"/>
    </source>
</evidence>
<dbReference type="Proteomes" id="UP000054549">
    <property type="component" value="Unassembled WGS sequence"/>
</dbReference>
<proteinExistence type="predicted"/>
<feature type="transmembrane region" description="Helical" evidence="1">
    <location>
        <begin position="53"/>
        <end position="86"/>
    </location>
</feature>
<sequence>MAAVFLLLGVFYAVFSKGSGAEGVWESVVGLVKRATSSTTSTSNSSPFVQNKLYLIVAIVGFVVVVILALMLSAWCCRGAFFFFVWVMYLCDAQDRLRTRFVALVICVRAVEVSRASSALVVDCAPLRVRKWFDDRYDRPI</sequence>
<evidence type="ECO:0000256" key="1">
    <source>
        <dbReference type="SAM" id="Phobius"/>
    </source>
</evidence>
<gene>
    <name evidence="2" type="ORF">M378DRAFT_16024</name>
</gene>
<dbReference type="InParanoid" id="A0A0C2S4Y4"/>
<keyword evidence="3" id="KW-1185">Reference proteome</keyword>
<evidence type="ECO:0000313" key="3">
    <source>
        <dbReference type="Proteomes" id="UP000054549"/>
    </source>
</evidence>
<reference evidence="2 3" key="1">
    <citation type="submission" date="2014-04" db="EMBL/GenBank/DDBJ databases">
        <title>Evolutionary Origins and Diversification of the Mycorrhizal Mutualists.</title>
        <authorList>
            <consortium name="DOE Joint Genome Institute"/>
            <consortium name="Mycorrhizal Genomics Consortium"/>
            <person name="Kohler A."/>
            <person name="Kuo A."/>
            <person name="Nagy L.G."/>
            <person name="Floudas D."/>
            <person name="Copeland A."/>
            <person name="Barry K.W."/>
            <person name="Cichocki N."/>
            <person name="Veneault-Fourrey C."/>
            <person name="LaButti K."/>
            <person name="Lindquist E.A."/>
            <person name="Lipzen A."/>
            <person name="Lundell T."/>
            <person name="Morin E."/>
            <person name="Murat C."/>
            <person name="Riley R."/>
            <person name="Ohm R."/>
            <person name="Sun H."/>
            <person name="Tunlid A."/>
            <person name="Henrissat B."/>
            <person name="Grigoriev I.V."/>
            <person name="Hibbett D.S."/>
            <person name="Martin F."/>
        </authorList>
    </citation>
    <scope>NUCLEOTIDE SEQUENCE [LARGE SCALE GENOMIC DNA]</scope>
    <source>
        <strain evidence="2 3">Koide BX008</strain>
    </source>
</reference>
<organism evidence="2 3">
    <name type="scientific">Amanita muscaria (strain Koide BX008)</name>
    <dbReference type="NCBI Taxonomy" id="946122"/>
    <lineage>
        <taxon>Eukaryota</taxon>
        <taxon>Fungi</taxon>
        <taxon>Dikarya</taxon>
        <taxon>Basidiomycota</taxon>
        <taxon>Agaricomycotina</taxon>
        <taxon>Agaricomycetes</taxon>
        <taxon>Agaricomycetidae</taxon>
        <taxon>Agaricales</taxon>
        <taxon>Pluteineae</taxon>
        <taxon>Amanitaceae</taxon>
        <taxon>Amanita</taxon>
    </lineage>
</organism>
<keyword evidence="1" id="KW-0812">Transmembrane</keyword>
<name>A0A0C2S4Y4_AMAMK</name>
<keyword evidence="1" id="KW-0472">Membrane</keyword>
<dbReference type="HOGENOM" id="CLU_1824807_0_0_1"/>
<dbReference type="AlphaFoldDB" id="A0A0C2S4Y4"/>